<dbReference type="NCBIfam" id="TIGR02532">
    <property type="entry name" value="IV_pilin_GFxxxE"/>
    <property type="match status" value="1"/>
</dbReference>
<accession>A0AAU8PNN0</accession>
<evidence type="ECO:0000313" key="2">
    <source>
        <dbReference type="EMBL" id="AEG15537.1"/>
    </source>
</evidence>
<keyword evidence="1" id="KW-0812">Transmembrane</keyword>
<name>A0AAU8PNN0_DESK7</name>
<reference evidence="3" key="1">
    <citation type="submission" date="2011-05" db="EMBL/GenBank/DDBJ databases">
        <title>Complete sequence of Desulfotomaculum kuznetsovii DSM 6115.</title>
        <authorList>
            <person name="Lucas S."/>
            <person name="Han J."/>
            <person name="Lapidus A."/>
            <person name="Cheng J.-F."/>
            <person name="Goodwin L."/>
            <person name="Pitluck S."/>
            <person name="Peters L."/>
            <person name="Mikhailova N."/>
            <person name="Lu M."/>
            <person name="Saunders E."/>
            <person name="Han C."/>
            <person name="Tapia R."/>
            <person name="Land M."/>
            <person name="Hauser L."/>
            <person name="Kyrpides N."/>
            <person name="Ivanova N."/>
            <person name="Pagani I."/>
            <person name="Nazina T."/>
            <person name="Ivanova A."/>
            <person name="Parshina S."/>
            <person name="Kuever J."/>
            <person name="Muyzer G."/>
            <person name="Plugge C."/>
            <person name="Stams A."/>
            <person name="Woyke T."/>
        </authorList>
    </citation>
    <scope>NUCLEOTIDE SEQUENCE [LARGE SCALE GENOMIC DNA]</scope>
    <source>
        <strain evidence="3">DSM 6115 / VKM B-1805 / 17</strain>
    </source>
</reference>
<dbReference type="AlphaFoldDB" id="A0AAU8PNN0"/>
<evidence type="ECO:0008006" key="4">
    <source>
        <dbReference type="Google" id="ProtNLM"/>
    </source>
</evidence>
<dbReference type="EMBL" id="CP002770">
    <property type="protein sequence ID" value="AEG15537.1"/>
    <property type="molecule type" value="Genomic_DNA"/>
</dbReference>
<dbReference type="InterPro" id="IPR045584">
    <property type="entry name" value="Pilin-like"/>
</dbReference>
<dbReference type="KEGG" id="dku:Desku_1978"/>
<sequence length="158" mass="17812">MRSERGFTLVEAVVAMTIFSFVAVLVAALYLHGYQNYSRESDRIEVQENLRLAASMMVARIRQGTTIKVYSSSGPPNVQNTGPWIEFNDGTGGFRFDAVGREIEEKNDSRWQPLASNIKSLVFKYDEDRKIVFISMTGEKGRSDPVSLTTEVHLRVSQ</sequence>
<keyword evidence="3" id="KW-1185">Reference proteome</keyword>
<keyword evidence="1" id="KW-1133">Transmembrane helix</keyword>
<dbReference type="Pfam" id="PF07963">
    <property type="entry name" value="N_methyl"/>
    <property type="match status" value="1"/>
</dbReference>
<dbReference type="PROSITE" id="PS00409">
    <property type="entry name" value="PROKAR_NTER_METHYL"/>
    <property type="match status" value="1"/>
</dbReference>
<protein>
    <recommendedName>
        <fullName evidence="4">Prepilin-type N-terminal cleavage/methylation domain-containing protein</fullName>
    </recommendedName>
</protein>
<evidence type="ECO:0000256" key="1">
    <source>
        <dbReference type="SAM" id="Phobius"/>
    </source>
</evidence>
<organism evidence="2 3">
    <name type="scientific">Desulfofundulus kuznetsovii (strain DSM 6115 / VKM B-1805 / 17)</name>
    <name type="common">Desulfotomaculum kuznetsovii</name>
    <dbReference type="NCBI Taxonomy" id="760568"/>
    <lineage>
        <taxon>Bacteria</taxon>
        <taxon>Bacillati</taxon>
        <taxon>Bacillota</taxon>
        <taxon>Clostridia</taxon>
        <taxon>Eubacteriales</taxon>
        <taxon>Peptococcaceae</taxon>
        <taxon>Desulfofundulus</taxon>
    </lineage>
</organism>
<dbReference type="Proteomes" id="UP000009229">
    <property type="component" value="Chromosome"/>
</dbReference>
<dbReference type="InterPro" id="IPR012902">
    <property type="entry name" value="N_methyl_site"/>
</dbReference>
<keyword evidence="1" id="KW-0472">Membrane</keyword>
<feature type="transmembrane region" description="Helical" evidence="1">
    <location>
        <begin position="12"/>
        <end position="31"/>
    </location>
</feature>
<dbReference type="SUPFAM" id="SSF54523">
    <property type="entry name" value="Pili subunits"/>
    <property type="match status" value="1"/>
</dbReference>
<evidence type="ECO:0000313" key="3">
    <source>
        <dbReference type="Proteomes" id="UP000009229"/>
    </source>
</evidence>
<proteinExistence type="predicted"/>
<dbReference type="RefSeq" id="WP_013823051.1">
    <property type="nucleotide sequence ID" value="NC_015573.1"/>
</dbReference>
<gene>
    <name evidence="2" type="ordered locus">Desku_1978</name>
</gene>